<sequence length="377" mass="41725">MQHLLGVGHVFRTMRIVERLVATGFEVTIAHGGEKIPDIDSCGADIRYLPSLRWAAADDTRLLDADGRPADDTYKDMRRNALLQLLQETRPDVIITEAFPFGRRQMHFELLPFLEAASALAKRPIILASIRDILQEGNKPSKDMQTVEIIEQFFDGVLVHGDARLTPLETTFPFVDKIRDKLHYTGIVTPRINLESEPQTRFDVVVTAGGGMLGRELIRAALFARESTNLKDARWCVCAGPYMALEEFNALGELAGGGNVTLRRFLPDLPAVLSKAELSISLAGYNTVADLMAAGCRAVIAPQWNNKETEQLRRAELLSQRGLVEMVGHEEKTPAMLAEAIRRVMAKPVPDWRSIETEGAARTAETLSRLISGSSNP</sequence>
<evidence type="ECO:0000259" key="1">
    <source>
        <dbReference type="Pfam" id="PF04101"/>
    </source>
</evidence>
<evidence type="ECO:0000313" key="3">
    <source>
        <dbReference type="Proteomes" id="UP001196509"/>
    </source>
</evidence>
<dbReference type="PANTHER" id="PTHR21015">
    <property type="entry name" value="UDP-N-ACETYLGLUCOSAMINE--N-ACETYLMURAMYL-(PENTAPEPTIDE) PYROPHOSPHORYL-UNDECAPRENOL N-ACETYLGLUCOSAMINE TRANSFERASE 1"/>
    <property type="match status" value="1"/>
</dbReference>
<dbReference type="RefSeq" id="WP_220227481.1">
    <property type="nucleotide sequence ID" value="NZ_JAICBX010000001.1"/>
</dbReference>
<name>A0AAE3D0L3_9HYPH</name>
<dbReference type="GO" id="GO:0016758">
    <property type="term" value="F:hexosyltransferase activity"/>
    <property type="evidence" value="ECO:0007669"/>
    <property type="project" value="InterPro"/>
</dbReference>
<dbReference type="Proteomes" id="UP001196509">
    <property type="component" value="Unassembled WGS sequence"/>
</dbReference>
<dbReference type="Pfam" id="PF04101">
    <property type="entry name" value="Glyco_tran_28_C"/>
    <property type="match status" value="1"/>
</dbReference>
<organism evidence="2 3">
    <name type="scientific">Flavimaribacter sediminis</name>
    <dbReference type="NCBI Taxonomy" id="2865987"/>
    <lineage>
        <taxon>Bacteria</taxon>
        <taxon>Pseudomonadati</taxon>
        <taxon>Pseudomonadota</taxon>
        <taxon>Alphaproteobacteria</taxon>
        <taxon>Hyphomicrobiales</taxon>
        <taxon>Rhizobiaceae</taxon>
        <taxon>Flavimaribacter</taxon>
    </lineage>
</organism>
<evidence type="ECO:0000313" key="2">
    <source>
        <dbReference type="EMBL" id="MBW8636833.1"/>
    </source>
</evidence>
<protein>
    <submittedName>
        <fullName evidence="2">Glycosyl transferase</fullName>
    </submittedName>
</protein>
<gene>
    <name evidence="2" type="ORF">K1W69_06510</name>
</gene>
<keyword evidence="2" id="KW-0808">Transferase</keyword>
<keyword evidence="3" id="KW-1185">Reference proteome</keyword>
<accession>A0AAE3D0L3</accession>
<dbReference type="InterPro" id="IPR007235">
    <property type="entry name" value="Glyco_trans_28_C"/>
</dbReference>
<dbReference type="Gene3D" id="3.40.50.2000">
    <property type="entry name" value="Glycogen Phosphorylase B"/>
    <property type="match status" value="2"/>
</dbReference>
<feature type="domain" description="Glycosyl transferase family 28 C-terminal" evidence="1">
    <location>
        <begin position="209"/>
        <end position="348"/>
    </location>
</feature>
<dbReference type="AlphaFoldDB" id="A0AAE3D0L3"/>
<dbReference type="SUPFAM" id="SSF53756">
    <property type="entry name" value="UDP-Glycosyltransferase/glycogen phosphorylase"/>
    <property type="match status" value="1"/>
</dbReference>
<dbReference type="EMBL" id="JAICBX010000001">
    <property type="protein sequence ID" value="MBW8636833.1"/>
    <property type="molecule type" value="Genomic_DNA"/>
</dbReference>
<dbReference type="PANTHER" id="PTHR21015:SF28">
    <property type="entry name" value="SLL1722 PROTEIN"/>
    <property type="match status" value="1"/>
</dbReference>
<comment type="caution">
    <text evidence="2">The sequence shown here is derived from an EMBL/GenBank/DDBJ whole genome shotgun (WGS) entry which is preliminary data.</text>
</comment>
<reference evidence="2" key="1">
    <citation type="submission" date="2021-08" db="EMBL/GenBank/DDBJ databases">
        <title>Hoeflea bacterium WL0058 sp. nov., isolated from the sediment.</title>
        <authorList>
            <person name="Wang L."/>
            <person name="Zhang D."/>
        </authorList>
    </citation>
    <scope>NUCLEOTIDE SEQUENCE</scope>
    <source>
        <strain evidence="2">WL0058</strain>
    </source>
</reference>
<proteinExistence type="predicted"/>